<accession>A0A1M6DSC6</accession>
<dbReference type="SUPFAM" id="SSF55729">
    <property type="entry name" value="Acyl-CoA N-acyltransferases (Nat)"/>
    <property type="match status" value="1"/>
</dbReference>
<dbReference type="EMBL" id="FQZI01000002">
    <property type="protein sequence ID" value="SHI76156.1"/>
    <property type="molecule type" value="Genomic_DNA"/>
</dbReference>
<dbReference type="CDD" id="cd04301">
    <property type="entry name" value="NAT_SF"/>
    <property type="match status" value="1"/>
</dbReference>
<dbReference type="AlphaFoldDB" id="A0A1M6DSC6"/>
<dbReference type="Gene3D" id="3.40.630.30">
    <property type="match status" value="1"/>
</dbReference>
<keyword evidence="2" id="KW-0808">Transferase</keyword>
<evidence type="ECO:0000259" key="1">
    <source>
        <dbReference type="PROSITE" id="PS51186"/>
    </source>
</evidence>
<gene>
    <name evidence="2" type="ORF">SAMN05444363_1610</name>
</gene>
<dbReference type="STRING" id="415425.SAMN05444363_1610"/>
<dbReference type="PROSITE" id="PS51186">
    <property type="entry name" value="GNAT"/>
    <property type="match status" value="1"/>
</dbReference>
<evidence type="ECO:0000313" key="2">
    <source>
        <dbReference type="EMBL" id="SHI76156.1"/>
    </source>
</evidence>
<sequence>MIQIKSIQSTQTHIVRHPVLRPGKPISTCIFDGDDLPSTKHFGLYTNTDLIGVISVFENKNLIFSESNQLQIRGMAILQDHQGKGYGRLLVNEIENYAKSANTNLIWFNARESAAKFYKILGYQISGSLFDIEGVGLHYVMYKQI</sequence>
<proteinExistence type="predicted"/>
<keyword evidence="3" id="KW-1185">Reference proteome</keyword>
<organism evidence="2 3">
    <name type="scientific">Flavobacterium terrae</name>
    <dbReference type="NCBI Taxonomy" id="415425"/>
    <lineage>
        <taxon>Bacteria</taxon>
        <taxon>Pseudomonadati</taxon>
        <taxon>Bacteroidota</taxon>
        <taxon>Flavobacteriia</taxon>
        <taxon>Flavobacteriales</taxon>
        <taxon>Flavobacteriaceae</taxon>
        <taxon>Flavobacterium</taxon>
    </lineage>
</organism>
<feature type="domain" description="N-acetyltransferase" evidence="1">
    <location>
        <begin position="2"/>
        <end position="145"/>
    </location>
</feature>
<dbReference type="RefSeq" id="WP_073310226.1">
    <property type="nucleotide sequence ID" value="NZ_FQZI01000002.1"/>
</dbReference>
<dbReference type="OrthoDB" id="2352823at2"/>
<protein>
    <submittedName>
        <fullName evidence="2">Acetyltransferase (GNAT) domain-containing protein</fullName>
    </submittedName>
</protein>
<reference evidence="3" key="1">
    <citation type="submission" date="2016-11" db="EMBL/GenBank/DDBJ databases">
        <authorList>
            <person name="Varghese N."/>
            <person name="Submissions S."/>
        </authorList>
    </citation>
    <scope>NUCLEOTIDE SEQUENCE [LARGE SCALE GENOMIC DNA]</scope>
    <source>
        <strain evidence="3">DSM 18829</strain>
    </source>
</reference>
<dbReference type="InterPro" id="IPR016181">
    <property type="entry name" value="Acyl_CoA_acyltransferase"/>
</dbReference>
<dbReference type="GO" id="GO:0016747">
    <property type="term" value="F:acyltransferase activity, transferring groups other than amino-acyl groups"/>
    <property type="evidence" value="ECO:0007669"/>
    <property type="project" value="InterPro"/>
</dbReference>
<dbReference type="InterPro" id="IPR000182">
    <property type="entry name" value="GNAT_dom"/>
</dbReference>
<dbReference type="Proteomes" id="UP000184488">
    <property type="component" value="Unassembled WGS sequence"/>
</dbReference>
<name>A0A1M6DSC6_9FLAO</name>
<dbReference type="Pfam" id="PF00583">
    <property type="entry name" value="Acetyltransf_1"/>
    <property type="match status" value="1"/>
</dbReference>
<evidence type="ECO:0000313" key="3">
    <source>
        <dbReference type="Proteomes" id="UP000184488"/>
    </source>
</evidence>